<evidence type="ECO:0000256" key="3">
    <source>
        <dbReference type="ARBA" id="ARBA00022679"/>
    </source>
</evidence>
<dbReference type="AlphaFoldDB" id="A0A0G0BBV2"/>
<accession>A0A0G0BBV2</accession>
<reference evidence="6 7" key="1">
    <citation type="journal article" date="2015" name="Nature">
        <title>rRNA introns, odd ribosomes, and small enigmatic genomes across a large radiation of phyla.</title>
        <authorList>
            <person name="Brown C.T."/>
            <person name="Hug L.A."/>
            <person name="Thomas B.C."/>
            <person name="Sharon I."/>
            <person name="Castelle C.J."/>
            <person name="Singh A."/>
            <person name="Wilkins M.J."/>
            <person name="Williams K.H."/>
            <person name="Banfield J.F."/>
        </authorList>
    </citation>
    <scope>NUCLEOTIDE SEQUENCE [LARGE SCALE GENOMIC DNA]</scope>
</reference>
<dbReference type="Proteomes" id="UP000034952">
    <property type="component" value="Unassembled WGS sequence"/>
</dbReference>
<name>A0A0G0BBV2_9BACT</name>
<dbReference type="GO" id="GO:0008483">
    <property type="term" value="F:transaminase activity"/>
    <property type="evidence" value="ECO:0007669"/>
    <property type="project" value="UniProtKB-KW"/>
</dbReference>
<comment type="similarity">
    <text evidence="4">Belongs to the class-I pyridoxal-phosphate-dependent aminotransferase family.</text>
</comment>
<keyword evidence="3 4" id="KW-0808">Transferase</keyword>
<gene>
    <name evidence="6" type="ORF">UR64_C0002G0040</name>
</gene>
<evidence type="ECO:0000256" key="1">
    <source>
        <dbReference type="ARBA" id="ARBA00001933"/>
    </source>
</evidence>
<evidence type="ECO:0000313" key="6">
    <source>
        <dbReference type="EMBL" id="KKP66824.1"/>
    </source>
</evidence>
<sequence>MNITGSDKLNKIGGYAFDEVNKIVAKLKSEGVTPIDFGVGDPTAETPEFVRDAVKIALDSYSKAGYPSYIGQKEYRQAVSRWMNRRFGIGIDGETEICSTLGSKEAVFHFPQAFINEGDIVILPNPGYPPMKTGTIFAGGIPYFVSLKEESDFLLDYQSIPEDIIKKAKIIWINYPNSPTGACATKEYYEGLINWAHKHNIIIAADEGCYIDTYFDKKPISILEIAKEGIITFYSLSKRNNMTGYRVGWVAGDQRIIEKFKKLKTNIDSGTPDFIQTSAISALNDEAHAKQMRDEYKEKRDIMLETFKQIGWTNCKSEATFYLWLKTPNGINSVEFAKQLLDKDIAIVVTPGAWISDVDKDGFNPGKNFVRFALVPPLKQVKEASERIKKFYK</sequence>
<evidence type="ECO:0000313" key="7">
    <source>
        <dbReference type="Proteomes" id="UP000034952"/>
    </source>
</evidence>
<dbReference type="GO" id="GO:0030170">
    <property type="term" value="F:pyridoxal phosphate binding"/>
    <property type="evidence" value="ECO:0007669"/>
    <property type="project" value="InterPro"/>
</dbReference>
<dbReference type="Gene3D" id="3.40.640.10">
    <property type="entry name" value="Type I PLP-dependent aspartate aminotransferase-like (Major domain)"/>
    <property type="match status" value="1"/>
</dbReference>
<proteinExistence type="inferred from homology"/>
<dbReference type="InterPro" id="IPR004839">
    <property type="entry name" value="Aminotransferase_I/II_large"/>
</dbReference>
<dbReference type="CDD" id="cd00609">
    <property type="entry name" value="AAT_like"/>
    <property type="match status" value="1"/>
</dbReference>
<dbReference type="EC" id="2.6.1.-" evidence="4"/>
<dbReference type="InterPro" id="IPR015421">
    <property type="entry name" value="PyrdxlP-dep_Trfase_major"/>
</dbReference>
<keyword evidence="2 4" id="KW-0032">Aminotransferase</keyword>
<evidence type="ECO:0000256" key="2">
    <source>
        <dbReference type="ARBA" id="ARBA00022576"/>
    </source>
</evidence>
<dbReference type="InterPro" id="IPR015422">
    <property type="entry name" value="PyrdxlP-dep_Trfase_small"/>
</dbReference>
<dbReference type="InterPro" id="IPR015424">
    <property type="entry name" value="PyrdxlP-dep_Trfase"/>
</dbReference>
<dbReference type="InterPro" id="IPR050881">
    <property type="entry name" value="LL-DAP_aminotransferase"/>
</dbReference>
<dbReference type="InterPro" id="IPR004838">
    <property type="entry name" value="NHTrfase_class1_PyrdxlP-BS"/>
</dbReference>
<dbReference type="Gene3D" id="3.90.1150.10">
    <property type="entry name" value="Aspartate Aminotransferase, domain 1"/>
    <property type="match status" value="1"/>
</dbReference>
<evidence type="ECO:0000256" key="4">
    <source>
        <dbReference type="RuleBase" id="RU000481"/>
    </source>
</evidence>
<dbReference type="SUPFAM" id="SSF53383">
    <property type="entry name" value="PLP-dependent transferases"/>
    <property type="match status" value="1"/>
</dbReference>
<evidence type="ECO:0000259" key="5">
    <source>
        <dbReference type="Pfam" id="PF00155"/>
    </source>
</evidence>
<dbReference type="PROSITE" id="PS00105">
    <property type="entry name" value="AA_TRANSFER_CLASS_1"/>
    <property type="match status" value="1"/>
</dbReference>
<dbReference type="PANTHER" id="PTHR42832">
    <property type="entry name" value="AMINO ACID AMINOTRANSFERASE"/>
    <property type="match status" value="1"/>
</dbReference>
<dbReference type="PANTHER" id="PTHR42832:SF3">
    <property type="entry name" value="L-GLUTAMINE--4-(METHYLSULFANYL)-2-OXOBUTANOATE AMINOTRANSFERASE"/>
    <property type="match status" value="1"/>
</dbReference>
<dbReference type="EMBL" id="LBPY01000002">
    <property type="protein sequence ID" value="KKP66824.1"/>
    <property type="molecule type" value="Genomic_DNA"/>
</dbReference>
<organism evidence="6 7">
    <name type="scientific">Candidatus Nomurabacteria bacterium GW2011_GWE1_35_16</name>
    <dbReference type="NCBI Taxonomy" id="1618761"/>
    <lineage>
        <taxon>Bacteria</taxon>
        <taxon>Candidatus Nomuraibacteriota</taxon>
    </lineage>
</organism>
<comment type="caution">
    <text evidence="6">The sequence shown here is derived from an EMBL/GenBank/DDBJ whole genome shotgun (WGS) entry which is preliminary data.</text>
</comment>
<feature type="domain" description="Aminotransferase class I/classII large" evidence="5">
    <location>
        <begin position="35"/>
        <end position="385"/>
    </location>
</feature>
<comment type="cofactor">
    <cofactor evidence="1 4">
        <name>pyridoxal 5'-phosphate</name>
        <dbReference type="ChEBI" id="CHEBI:597326"/>
    </cofactor>
</comment>
<protein>
    <recommendedName>
        <fullName evidence="4">Aminotransferase</fullName>
        <ecNumber evidence="4">2.6.1.-</ecNumber>
    </recommendedName>
</protein>
<dbReference type="Pfam" id="PF00155">
    <property type="entry name" value="Aminotran_1_2"/>
    <property type="match status" value="1"/>
</dbReference>